<name>A0A250I861_9BACT</name>
<dbReference type="CDD" id="cd00075">
    <property type="entry name" value="HATPase"/>
    <property type="match status" value="1"/>
</dbReference>
<evidence type="ECO:0000256" key="2">
    <source>
        <dbReference type="ARBA" id="ARBA00012438"/>
    </source>
</evidence>
<evidence type="ECO:0000313" key="12">
    <source>
        <dbReference type="Proteomes" id="UP000217289"/>
    </source>
</evidence>
<dbReference type="InterPro" id="IPR035965">
    <property type="entry name" value="PAS-like_dom_sf"/>
</dbReference>
<dbReference type="Gene3D" id="3.30.565.10">
    <property type="entry name" value="Histidine kinase-like ATPase, C-terminal domain"/>
    <property type="match status" value="2"/>
</dbReference>
<dbReference type="Pfam" id="PF00072">
    <property type="entry name" value="Response_reg"/>
    <property type="match status" value="1"/>
</dbReference>
<dbReference type="EMBL" id="CP022163">
    <property type="protein sequence ID" value="ATB27361.1"/>
    <property type="molecule type" value="Genomic_DNA"/>
</dbReference>
<dbReference type="CDD" id="cd00082">
    <property type="entry name" value="HisKA"/>
    <property type="match status" value="2"/>
</dbReference>
<dbReference type="EC" id="2.7.13.3" evidence="2"/>
<dbReference type="SMART" id="SM00448">
    <property type="entry name" value="REC"/>
    <property type="match status" value="1"/>
</dbReference>
<dbReference type="OrthoDB" id="5522912at2"/>
<dbReference type="Pfam" id="PF08448">
    <property type="entry name" value="PAS_4"/>
    <property type="match status" value="1"/>
</dbReference>
<feature type="region of interest" description="Disordered" evidence="8">
    <location>
        <begin position="457"/>
        <end position="476"/>
    </location>
</feature>
<dbReference type="InterPro" id="IPR036097">
    <property type="entry name" value="HisK_dim/P_sf"/>
</dbReference>
<dbReference type="InterPro" id="IPR013656">
    <property type="entry name" value="PAS_4"/>
</dbReference>
<dbReference type="Pfam" id="PF02518">
    <property type="entry name" value="HATPase_c"/>
    <property type="match status" value="2"/>
</dbReference>
<dbReference type="GO" id="GO:0000155">
    <property type="term" value="F:phosphorelay sensor kinase activity"/>
    <property type="evidence" value="ECO:0007669"/>
    <property type="project" value="InterPro"/>
</dbReference>
<dbReference type="PANTHER" id="PTHR43547:SF2">
    <property type="entry name" value="HYBRID SIGNAL TRANSDUCTION HISTIDINE KINASE C"/>
    <property type="match status" value="1"/>
</dbReference>
<feature type="domain" description="Histidine kinase" evidence="9">
    <location>
        <begin position="626"/>
        <end position="841"/>
    </location>
</feature>
<evidence type="ECO:0000256" key="6">
    <source>
        <dbReference type="PROSITE-ProRule" id="PRU00169"/>
    </source>
</evidence>
<sequence length="847" mass="94304">MTAPSPSTLDFQVLFEAVPASYLVLTPRFDIVAVSDAYLRDTRTRRQEILGRGVFEVFPHNPDDPDATGPRNLRASLERVLQTRAPDTMGVLKYDIPRPAAEGGGFEERYWSPVNTPVLDDSGEVLYLLHRAEDVTEFVLLQRQGVEQLQRNERLQARTEEMELENYQRARQLQDANRQLLQANEKLGRLNQRQSEFFANVSHELRTPLALVLGPVEDLLAGRAGALSEPVRDELERLSRHAARLPRLVNALVDFSRLESGHDEADFEPLDLAAATEELAQGFRPVVERAGLTLTVDCPPLSQPVHVDRRMWEKIVLNLVSNAYKFTFEGGLTVRLRERGGRAVLDVMDTGTGIPPSDVPHLFERFHRVRGARTRSQEGMGIGLALVQELTRLHGGGARVASVEGQGSTFTVDLPLGTAHLPRERLTPAPSWPRPFLTTESQMEEAWRWRVDVPPLPAPEARPAPTPAPMPRQPRPRASLLLADDNEDMRDYVRRVLASEFEVVDVEDGQAALESALAHPPDLVLTDVMMPRLDGVGLLRALRAAPQTQHLPILLLSARASEQSMLEALESGADDYLVKPFSAQELLARVRSNLELVRMRREVTRERAHTESLAEAIQARDDFLSVASHELRTPLATFQLHLDIAERGLREAQQHQAVERLVRARRFVRRLASLVDLMLDVSQITSGQLTLVRSRVDLSELLGEVTPLAEEEARRAGTALEVHVEGAAQGDFDVPRLSQVFHNLLSNALKFGAGRPVQVRLRPDGQLVHLDFVDHGLGIRAEDKARIFERFERAVSARNYGGLGLGLWVAREVVEAHAGRIEVADTPGGGTTFHITLPLAPSPSVER</sequence>
<dbReference type="CDD" id="cd17574">
    <property type="entry name" value="REC_OmpR"/>
    <property type="match status" value="1"/>
</dbReference>
<dbReference type="Gene3D" id="3.30.450.20">
    <property type="entry name" value="PAS domain"/>
    <property type="match status" value="1"/>
</dbReference>
<dbReference type="SUPFAM" id="SSF52172">
    <property type="entry name" value="CheY-like"/>
    <property type="match status" value="1"/>
</dbReference>
<keyword evidence="5 11" id="KW-0418">Kinase</keyword>
<dbReference type="FunFam" id="3.30.565.10:FF:000006">
    <property type="entry name" value="Sensor histidine kinase WalK"/>
    <property type="match status" value="1"/>
</dbReference>
<dbReference type="Proteomes" id="UP000217289">
    <property type="component" value="Chromosome"/>
</dbReference>
<keyword evidence="4" id="KW-0808">Transferase</keyword>
<comment type="catalytic activity">
    <reaction evidence="1">
        <text>ATP + protein L-histidine = ADP + protein N-phospho-L-histidine.</text>
        <dbReference type="EC" id="2.7.13.3"/>
    </reaction>
</comment>
<dbReference type="Pfam" id="PF00512">
    <property type="entry name" value="HisKA"/>
    <property type="match status" value="2"/>
</dbReference>
<dbReference type="InterPro" id="IPR003594">
    <property type="entry name" value="HATPase_dom"/>
</dbReference>
<evidence type="ECO:0000256" key="8">
    <source>
        <dbReference type="SAM" id="MobiDB-lite"/>
    </source>
</evidence>
<keyword evidence="7" id="KW-0175">Coiled coil</keyword>
<dbReference type="Gene3D" id="1.10.287.130">
    <property type="match status" value="2"/>
</dbReference>
<feature type="coiled-coil region" evidence="7">
    <location>
        <begin position="164"/>
        <end position="193"/>
    </location>
</feature>
<dbReference type="PRINTS" id="PR00344">
    <property type="entry name" value="BCTRLSENSOR"/>
</dbReference>
<evidence type="ECO:0000313" key="11">
    <source>
        <dbReference type="EMBL" id="ATB27361.1"/>
    </source>
</evidence>
<feature type="domain" description="Response regulatory" evidence="10">
    <location>
        <begin position="479"/>
        <end position="594"/>
    </location>
</feature>
<dbReference type="KEGG" id="mbd:MEBOL_000799"/>
<evidence type="ECO:0000256" key="1">
    <source>
        <dbReference type="ARBA" id="ARBA00000085"/>
    </source>
</evidence>
<dbReference type="SUPFAM" id="SSF55785">
    <property type="entry name" value="PYP-like sensor domain (PAS domain)"/>
    <property type="match status" value="1"/>
</dbReference>
<dbReference type="Gene3D" id="3.40.50.2300">
    <property type="match status" value="1"/>
</dbReference>
<dbReference type="PROSITE" id="PS50109">
    <property type="entry name" value="HIS_KIN"/>
    <property type="match status" value="2"/>
</dbReference>
<dbReference type="InterPro" id="IPR036890">
    <property type="entry name" value="HATPase_C_sf"/>
</dbReference>
<dbReference type="InterPro" id="IPR011006">
    <property type="entry name" value="CheY-like_superfamily"/>
</dbReference>
<keyword evidence="3 6" id="KW-0597">Phosphoprotein</keyword>
<organism evidence="11 12">
    <name type="scientific">Melittangium boletus DSM 14713</name>
    <dbReference type="NCBI Taxonomy" id="1294270"/>
    <lineage>
        <taxon>Bacteria</taxon>
        <taxon>Pseudomonadati</taxon>
        <taxon>Myxococcota</taxon>
        <taxon>Myxococcia</taxon>
        <taxon>Myxococcales</taxon>
        <taxon>Cystobacterineae</taxon>
        <taxon>Archangiaceae</taxon>
        <taxon>Melittangium</taxon>
    </lineage>
</organism>
<evidence type="ECO:0000256" key="3">
    <source>
        <dbReference type="ARBA" id="ARBA00022553"/>
    </source>
</evidence>
<feature type="compositionally biased region" description="Pro residues" evidence="8">
    <location>
        <begin position="457"/>
        <end position="473"/>
    </location>
</feature>
<evidence type="ECO:0000256" key="7">
    <source>
        <dbReference type="SAM" id="Coils"/>
    </source>
</evidence>
<gene>
    <name evidence="11" type="ORF">MEBOL_000799</name>
</gene>
<evidence type="ECO:0000256" key="4">
    <source>
        <dbReference type="ARBA" id="ARBA00022679"/>
    </source>
</evidence>
<dbReference type="InterPro" id="IPR001789">
    <property type="entry name" value="Sig_transdc_resp-reg_receiver"/>
</dbReference>
<dbReference type="PANTHER" id="PTHR43547">
    <property type="entry name" value="TWO-COMPONENT HISTIDINE KINASE"/>
    <property type="match status" value="1"/>
</dbReference>
<dbReference type="SMART" id="SM00387">
    <property type="entry name" value="HATPase_c"/>
    <property type="match status" value="2"/>
</dbReference>
<evidence type="ECO:0000256" key="5">
    <source>
        <dbReference type="ARBA" id="ARBA00022777"/>
    </source>
</evidence>
<dbReference type="InterPro" id="IPR005467">
    <property type="entry name" value="His_kinase_dom"/>
</dbReference>
<reference evidence="11 12" key="1">
    <citation type="submission" date="2017-06" db="EMBL/GenBank/DDBJ databases">
        <authorList>
            <person name="Kim H.J."/>
            <person name="Triplett B.A."/>
        </authorList>
    </citation>
    <scope>NUCLEOTIDE SEQUENCE [LARGE SCALE GENOMIC DNA]</scope>
    <source>
        <strain evidence="11 12">DSM 14713</strain>
    </source>
</reference>
<feature type="domain" description="Histidine kinase" evidence="9">
    <location>
        <begin position="200"/>
        <end position="418"/>
    </location>
</feature>
<dbReference type="InterPro" id="IPR003661">
    <property type="entry name" value="HisK_dim/P_dom"/>
</dbReference>
<dbReference type="InterPro" id="IPR004358">
    <property type="entry name" value="Sig_transdc_His_kin-like_C"/>
</dbReference>
<dbReference type="PROSITE" id="PS50110">
    <property type="entry name" value="RESPONSE_REGULATORY"/>
    <property type="match status" value="1"/>
</dbReference>
<accession>A0A250I861</accession>
<protein>
    <recommendedName>
        <fullName evidence="2">histidine kinase</fullName>
        <ecNumber evidence="2">2.7.13.3</ecNumber>
    </recommendedName>
</protein>
<proteinExistence type="predicted"/>
<dbReference type="AlphaFoldDB" id="A0A250I861"/>
<dbReference type="SMART" id="SM00388">
    <property type="entry name" value="HisKA"/>
    <property type="match status" value="2"/>
</dbReference>
<keyword evidence="12" id="KW-1185">Reference proteome</keyword>
<evidence type="ECO:0000259" key="10">
    <source>
        <dbReference type="PROSITE" id="PS50110"/>
    </source>
</evidence>
<feature type="modified residue" description="4-aspartylphosphate" evidence="6">
    <location>
        <position position="527"/>
    </location>
</feature>
<evidence type="ECO:0000259" key="9">
    <source>
        <dbReference type="PROSITE" id="PS50109"/>
    </source>
</evidence>
<dbReference type="SUPFAM" id="SSF47384">
    <property type="entry name" value="Homodimeric domain of signal transducing histidine kinase"/>
    <property type="match status" value="2"/>
</dbReference>
<dbReference type="SUPFAM" id="SSF55874">
    <property type="entry name" value="ATPase domain of HSP90 chaperone/DNA topoisomerase II/histidine kinase"/>
    <property type="match status" value="2"/>
</dbReference>
<dbReference type="RefSeq" id="WP_095976172.1">
    <property type="nucleotide sequence ID" value="NZ_CP022163.1"/>
</dbReference>